<evidence type="ECO:0000259" key="1">
    <source>
        <dbReference type="Pfam" id="PF16823"/>
    </source>
</evidence>
<dbReference type="Pfam" id="PF16823">
    <property type="entry name" value="tPilZ"/>
    <property type="match status" value="1"/>
</dbReference>
<feature type="domain" description="Cyclic di-GMP receptor atypical PilZ" evidence="1">
    <location>
        <begin position="55"/>
        <end position="180"/>
    </location>
</feature>
<organism evidence="2 3">
    <name type="scientific">Thioalkalivibrio denitrificans</name>
    <dbReference type="NCBI Taxonomy" id="108003"/>
    <lineage>
        <taxon>Bacteria</taxon>
        <taxon>Pseudomonadati</taxon>
        <taxon>Pseudomonadota</taxon>
        <taxon>Gammaproteobacteria</taxon>
        <taxon>Chromatiales</taxon>
        <taxon>Ectothiorhodospiraceae</taxon>
        <taxon>Thioalkalivibrio</taxon>
    </lineage>
</organism>
<evidence type="ECO:0000313" key="3">
    <source>
        <dbReference type="Proteomes" id="UP000189462"/>
    </source>
</evidence>
<evidence type="ECO:0000313" key="2">
    <source>
        <dbReference type="EMBL" id="OOG20524.1"/>
    </source>
</evidence>
<dbReference type="AlphaFoldDB" id="A0A1V3N655"/>
<protein>
    <recommendedName>
        <fullName evidence="1">Cyclic di-GMP receptor atypical PilZ domain-containing protein</fullName>
    </recommendedName>
</protein>
<name>A0A1V3N655_9GAMM</name>
<keyword evidence="3" id="KW-1185">Reference proteome</keyword>
<dbReference type="OrthoDB" id="9151696at2"/>
<comment type="caution">
    <text evidence="2">The sequence shown here is derived from an EMBL/GenBank/DDBJ whole genome shotgun (WGS) entry which is preliminary data.</text>
</comment>
<dbReference type="STRING" id="108003.B1C78_17265"/>
<dbReference type="InterPro" id="IPR031800">
    <property type="entry name" value="PilZ_atypical"/>
</dbReference>
<dbReference type="RefSeq" id="WP_077280374.1">
    <property type="nucleotide sequence ID" value="NZ_MVBK01000158.1"/>
</dbReference>
<proteinExistence type="predicted"/>
<gene>
    <name evidence="2" type="ORF">B1C78_17265</name>
</gene>
<accession>A0A1V3N655</accession>
<dbReference type="EMBL" id="MVBK01000158">
    <property type="protein sequence ID" value="OOG20524.1"/>
    <property type="molecule type" value="Genomic_DNA"/>
</dbReference>
<reference evidence="2 3" key="1">
    <citation type="submission" date="2017-02" db="EMBL/GenBank/DDBJ databases">
        <title>Genomic diversity within the haloalkaliphilic genus Thioalkalivibrio.</title>
        <authorList>
            <person name="Ahn A.-C."/>
            <person name="Meier-Kolthoff J."/>
            <person name="Overmars L."/>
            <person name="Richter M."/>
            <person name="Woyke T."/>
            <person name="Sorokin D.Y."/>
            <person name="Muyzer G."/>
        </authorList>
    </citation>
    <scope>NUCLEOTIDE SEQUENCE [LARGE SCALE GENOMIC DNA]</scope>
    <source>
        <strain evidence="2 3">ALJD</strain>
    </source>
</reference>
<dbReference type="Proteomes" id="UP000189462">
    <property type="component" value="Unassembled WGS sequence"/>
</dbReference>
<sequence>MSSDPFEEGLVCEEELPLAWSVVEALPADPQMAALHVSNEALIRACESLEEVHRPVDDSSEVAHELVRIESKLNVVVELLGEWLRRQGDTPPSYTVRFNASAMEWNAPDGPPVGSLVHIRLHLCNAFPKALNLYGEVVDSTQGPEAMQTLVKLRNLSQSVADGLERTVFRRHRRAVAQSRGRVE</sequence>